<dbReference type="AlphaFoldDB" id="A0A4Y2M119"/>
<dbReference type="EMBL" id="BGPR01006616">
    <property type="protein sequence ID" value="GBN20442.1"/>
    <property type="molecule type" value="Genomic_DNA"/>
</dbReference>
<dbReference type="Proteomes" id="UP000499080">
    <property type="component" value="Unassembled WGS sequence"/>
</dbReference>
<keyword evidence="2" id="KW-1185">Reference proteome</keyword>
<organism evidence="1 2">
    <name type="scientific">Araneus ventricosus</name>
    <name type="common">Orbweaver spider</name>
    <name type="synonym">Epeira ventricosa</name>
    <dbReference type="NCBI Taxonomy" id="182803"/>
    <lineage>
        <taxon>Eukaryota</taxon>
        <taxon>Metazoa</taxon>
        <taxon>Ecdysozoa</taxon>
        <taxon>Arthropoda</taxon>
        <taxon>Chelicerata</taxon>
        <taxon>Arachnida</taxon>
        <taxon>Araneae</taxon>
        <taxon>Araneomorphae</taxon>
        <taxon>Entelegynae</taxon>
        <taxon>Araneoidea</taxon>
        <taxon>Araneidae</taxon>
        <taxon>Araneus</taxon>
    </lineage>
</organism>
<protein>
    <submittedName>
        <fullName evidence="1">Uncharacterized protein</fullName>
    </submittedName>
</protein>
<gene>
    <name evidence="1" type="ORF">AVEN_204934_1</name>
</gene>
<proteinExistence type="predicted"/>
<accession>A0A4Y2M119</accession>
<name>A0A4Y2M119_ARAVE</name>
<reference evidence="1 2" key="1">
    <citation type="journal article" date="2019" name="Sci. Rep.">
        <title>Orb-weaving spider Araneus ventricosus genome elucidates the spidroin gene catalogue.</title>
        <authorList>
            <person name="Kono N."/>
            <person name="Nakamura H."/>
            <person name="Ohtoshi R."/>
            <person name="Moran D.A.P."/>
            <person name="Shinohara A."/>
            <person name="Yoshida Y."/>
            <person name="Fujiwara M."/>
            <person name="Mori M."/>
            <person name="Tomita M."/>
            <person name="Arakawa K."/>
        </authorList>
    </citation>
    <scope>NUCLEOTIDE SEQUENCE [LARGE SCALE GENOMIC DNA]</scope>
</reference>
<evidence type="ECO:0000313" key="2">
    <source>
        <dbReference type="Proteomes" id="UP000499080"/>
    </source>
</evidence>
<comment type="caution">
    <text evidence="1">The sequence shown here is derived from an EMBL/GenBank/DDBJ whole genome shotgun (WGS) entry which is preliminary data.</text>
</comment>
<evidence type="ECO:0000313" key="1">
    <source>
        <dbReference type="EMBL" id="GBN20442.1"/>
    </source>
</evidence>
<sequence>MKYLQGPRHFFLDYVFASGFDEQIEIVGVCEESHVFWKFQLEGFICNEKPVERTGVRALLAADCIILSYVDVTIMEGDLPVIKEAAYNLKQVGGAVIVLQNVQDLWPPHPAECTFYV</sequence>